<protein>
    <recommendedName>
        <fullName evidence="3">RING-type domain-containing protein</fullName>
    </recommendedName>
</protein>
<keyword evidence="1" id="KW-0479">Metal-binding</keyword>
<sequence length="207" mass="22452">MVITAAWDQNVMCCWVPPSRRWSSFSGMSTAFSATTRRTTSRIPAGLFFEPWSNNDDAKGVSGLLPPSLQEQQPPEGGDGSGPLSNSGEEECPCWLQLRLRREDAGVSSTCGQRRPRRSTGRSRWDRTASHHATAAAAEAAAARCAGGARGRRGETCSVCLSQLVDGEKVRVLTACMHYFHATCVEAWLHRKANCPVCRTPAMVVAV</sequence>
<keyword evidence="1" id="KW-0863">Zinc-finger</keyword>
<dbReference type="UniPathway" id="UPA00143"/>
<feature type="region of interest" description="Disordered" evidence="2">
    <location>
        <begin position="107"/>
        <end position="128"/>
    </location>
</feature>
<dbReference type="Gene3D" id="3.30.40.10">
    <property type="entry name" value="Zinc/RING finger domain, C3HC4 (zinc finger)"/>
    <property type="match status" value="1"/>
</dbReference>
<dbReference type="PROSITE" id="PS50089">
    <property type="entry name" value="ZF_RING_2"/>
    <property type="match status" value="1"/>
</dbReference>
<reference evidence="5" key="2">
    <citation type="journal article" date="2018" name="Plant J.">
        <title>The Sorghum bicolor reference genome: improved assembly, gene annotations, a transcriptome atlas, and signatures of genome organization.</title>
        <authorList>
            <person name="McCormick R.F."/>
            <person name="Truong S.K."/>
            <person name="Sreedasyam A."/>
            <person name="Jenkins J."/>
            <person name="Shu S."/>
            <person name="Sims D."/>
            <person name="Kennedy M."/>
            <person name="Amirebrahimi M."/>
            <person name="Weers B.D."/>
            <person name="McKinley B."/>
            <person name="Mattison A."/>
            <person name="Morishige D.T."/>
            <person name="Grimwood J."/>
            <person name="Schmutz J."/>
            <person name="Mullet J.E."/>
        </authorList>
    </citation>
    <scope>NUCLEOTIDE SEQUENCE [LARGE SCALE GENOMIC DNA]</scope>
    <source>
        <strain evidence="5">cv. BTx623</strain>
    </source>
</reference>
<feature type="domain" description="RING-type" evidence="3">
    <location>
        <begin position="157"/>
        <end position="199"/>
    </location>
</feature>
<evidence type="ECO:0000256" key="1">
    <source>
        <dbReference type="PROSITE-ProRule" id="PRU00175"/>
    </source>
</evidence>
<gene>
    <name evidence="4" type="ORF">SORBI_3005G227600</name>
</gene>
<evidence type="ECO:0000259" key="3">
    <source>
        <dbReference type="PROSITE" id="PS50089"/>
    </source>
</evidence>
<organism evidence="4 5">
    <name type="scientific">Sorghum bicolor</name>
    <name type="common">Sorghum</name>
    <name type="synonym">Sorghum vulgare</name>
    <dbReference type="NCBI Taxonomy" id="4558"/>
    <lineage>
        <taxon>Eukaryota</taxon>
        <taxon>Viridiplantae</taxon>
        <taxon>Streptophyta</taxon>
        <taxon>Embryophyta</taxon>
        <taxon>Tracheophyta</taxon>
        <taxon>Spermatophyta</taxon>
        <taxon>Magnoliopsida</taxon>
        <taxon>Liliopsida</taxon>
        <taxon>Poales</taxon>
        <taxon>Poaceae</taxon>
        <taxon>PACMAD clade</taxon>
        <taxon>Panicoideae</taxon>
        <taxon>Andropogonodae</taxon>
        <taxon>Andropogoneae</taxon>
        <taxon>Sorghinae</taxon>
        <taxon>Sorghum</taxon>
    </lineage>
</organism>
<dbReference type="InParanoid" id="A0A1B6PU66"/>
<evidence type="ECO:0000313" key="5">
    <source>
        <dbReference type="Proteomes" id="UP000000768"/>
    </source>
</evidence>
<reference evidence="4 5" key="1">
    <citation type="journal article" date="2009" name="Nature">
        <title>The Sorghum bicolor genome and the diversification of grasses.</title>
        <authorList>
            <person name="Paterson A.H."/>
            <person name="Bowers J.E."/>
            <person name="Bruggmann R."/>
            <person name="Dubchak I."/>
            <person name="Grimwood J."/>
            <person name="Gundlach H."/>
            <person name="Haberer G."/>
            <person name="Hellsten U."/>
            <person name="Mitros T."/>
            <person name="Poliakov A."/>
            <person name="Schmutz J."/>
            <person name="Spannagl M."/>
            <person name="Tang H."/>
            <person name="Wang X."/>
            <person name="Wicker T."/>
            <person name="Bharti A.K."/>
            <person name="Chapman J."/>
            <person name="Feltus F.A."/>
            <person name="Gowik U."/>
            <person name="Grigoriev I.V."/>
            <person name="Lyons E."/>
            <person name="Maher C.A."/>
            <person name="Martis M."/>
            <person name="Narechania A."/>
            <person name="Otillar R.P."/>
            <person name="Penning B.W."/>
            <person name="Salamov A.A."/>
            <person name="Wang Y."/>
            <person name="Zhang L."/>
            <person name="Carpita N.C."/>
            <person name="Freeling M."/>
            <person name="Gingle A.R."/>
            <person name="Hash C.T."/>
            <person name="Keller B."/>
            <person name="Klein P."/>
            <person name="Kresovich S."/>
            <person name="McCann M.C."/>
            <person name="Ming R."/>
            <person name="Peterson D.G."/>
            <person name="Mehboob-ur-Rahman"/>
            <person name="Ware D."/>
            <person name="Westhoff P."/>
            <person name="Mayer K.F."/>
            <person name="Messing J."/>
            <person name="Rokhsar D.S."/>
        </authorList>
    </citation>
    <scope>NUCLEOTIDE SEQUENCE [LARGE SCALE GENOMIC DNA]</scope>
    <source>
        <strain evidence="5">cv. BTx623</strain>
    </source>
</reference>
<dbReference type="GO" id="GO:0008270">
    <property type="term" value="F:zinc ion binding"/>
    <property type="evidence" value="ECO:0007669"/>
    <property type="project" value="UniProtKB-KW"/>
</dbReference>
<dbReference type="GO" id="GO:0016567">
    <property type="term" value="P:protein ubiquitination"/>
    <property type="evidence" value="ECO:0000318"/>
    <property type="project" value="GO_Central"/>
</dbReference>
<evidence type="ECO:0000256" key="2">
    <source>
        <dbReference type="SAM" id="MobiDB-lite"/>
    </source>
</evidence>
<dbReference type="SUPFAM" id="SSF57850">
    <property type="entry name" value="RING/U-box"/>
    <property type="match status" value="1"/>
</dbReference>
<dbReference type="AlphaFoldDB" id="A0A1B6PU66"/>
<dbReference type="InterPro" id="IPR001841">
    <property type="entry name" value="Znf_RING"/>
</dbReference>
<feature type="compositionally biased region" description="Low complexity" evidence="2">
    <location>
        <begin position="62"/>
        <end position="76"/>
    </location>
</feature>
<dbReference type="EMBL" id="CM000764">
    <property type="protein sequence ID" value="KXG29212.1"/>
    <property type="molecule type" value="Genomic_DNA"/>
</dbReference>
<dbReference type="eggNOG" id="KOG0800">
    <property type="taxonomic scope" value="Eukaryota"/>
</dbReference>
<keyword evidence="5" id="KW-1185">Reference proteome</keyword>
<dbReference type="CDD" id="cd16454">
    <property type="entry name" value="RING-H2_PA-TM-RING"/>
    <property type="match status" value="1"/>
</dbReference>
<proteinExistence type="predicted"/>
<keyword evidence="1" id="KW-0862">Zinc</keyword>
<dbReference type="PANTHER" id="PTHR45676">
    <property type="entry name" value="RING-H2 FINGER PROTEIN ATL51-RELATED"/>
    <property type="match status" value="1"/>
</dbReference>
<name>A0A1B6PU66_SORBI</name>
<dbReference type="SMART" id="SM00184">
    <property type="entry name" value="RING"/>
    <property type="match status" value="1"/>
</dbReference>
<dbReference type="PANTHER" id="PTHR45676:SF178">
    <property type="entry name" value="RING-TYPE E3 UBIQUITIN TRANSFERASE"/>
    <property type="match status" value="1"/>
</dbReference>
<evidence type="ECO:0000313" key="4">
    <source>
        <dbReference type="EMBL" id="KXG29212.1"/>
    </source>
</evidence>
<feature type="region of interest" description="Disordered" evidence="2">
    <location>
        <begin position="59"/>
        <end position="89"/>
    </location>
</feature>
<dbReference type="Proteomes" id="UP000000768">
    <property type="component" value="Chromosome 5"/>
</dbReference>
<accession>A0A1B6PU66</accession>
<dbReference type="Gramene" id="KXG29212">
    <property type="protein sequence ID" value="KXG29212"/>
    <property type="gene ID" value="SORBI_3005G227600"/>
</dbReference>
<dbReference type="Pfam" id="PF13639">
    <property type="entry name" value="zf-RING_2"/>
    <property type="match status" value="1"/>
</dbReference>
<dbReference type="InterPro" id="IPR013083">
    <property type="entry name" value="Znf_RING/FYVE/PHD"/>
</dbReference>